<evidence type="ECO:0000256" key="1">
    <source>
        <dbReference type="ARBA" id="ARBA00006525"/>
    </source>
</evidence>
<name>A0AA52EG19_9PROT</name>
<dbReference type="GO" id="GO:0009294">
    <property type="term" value="P:DNA-mediated transformation"/>
    <property type="evidence" value="ECO:0007669"/>
    <property type="project" value="InterPro"/>
</dbReference>
<evidence type="ECO:0000259" key="3">
    <source>
        <dbReference type="Pfam" id="PF17782"/>
    </source>
</evidence>
<dbReference type="RefSeq" id="WP_310798298.1">
    <property type="nucleotide sequence ID" value="NZ_CP123872.1"/>
</dbReference>
<dbReference type="Pfam" id="PF17782">
    <property type="entry name" value="WHD_DprA"/>
    <property type="match status" value="1"/>
</dbReference>
<dbReference type="AlphaFoldDB" id="A0AA52EG19"/>
<dbReference type="Gene3D" id="3.40.50.450">
    <property type="match status" value="1"/>
</dbReference>
<evidence type="ECO:0000259" key="2">
    <source>
        <dbReference type="Pfam" id="PF02481"/>
    </source>
</evidence>
<dbReference type="InterPro" id="IPR041614">
    <property type="entry name" value="DprA_WH"/>
</dbReference>
<accession>A0AA52EG19</accession>
<dbReference type="Proteomes" id="UP001268683">
    <property type="component" value="Chromosome"/>
</dbReference>
<reference evidence="4" key="1">
    <citation type="submission" date="2023-04" db="EMBL/GenBank/DDBJ databases">
        <title>Complete genome sequence of Temperatibacter marinus.</title>
        <authorList>
            <person name="Rong J.-C."/>
            <person name="Yi M.-L."/>
            <person name="Zhao Q."/>
        </authorList>
    </citation>
    <scope>NUCLEOTIDE SEQUENCE</scope>
    <source>
        <strain evidence="4">NBRC 110045</strain>
    </source>
</reference>
<dbReference type="PANTHER" id="PTHR43022">
    <property type="entry name" value="PROTEIN SMF"/>
    <property type="match status" value="1"/>
</dbReference>
<feature type="domain" description="Smf/DprA SLOG" evidence="2">
    <location>
        <begin position="83"/>
        <end position="287"/>
    </location>
</feature>
<dbReference type="InterPro" id="IPR003488">
    <property type="entry name" value="DprA"/>
</dbReference>
<keyword evidence="5" id="KW-1185">Reference proteome</keyword>
<dbReference type="KEGG" id="tmk:QGN29_12995"/>
<feature type="domain" description="DprA winged helix" evidence="3">
    <location>
        <begin position="313"/>
        <end position="366"/>
    </location>
</feature>
<dbReference type="SUPFAM" id="SSF102405">
    <property type="entry name" value="MCP/YpsA-like"/>
    <property type="match status" value="1"/>
</dbReference>
<dbReference type="Gene3D" id="1.10.10.10">
    <property type="entry name" value="Winged helix-like DNA-binding domain superfamily/Winged helix DNA-binding domain"/>
    <property type="match status" value="1"/>
</dbReference>
<evidence type="ECO:0000313" key="5">
    <source>
        <dbReference type="Proteomes" id="UP001268683"/>
    </source>
</evidence>
<comment type="similarity">
    <text evidence="1">Belongs to the DprA/Smf family.</text>
</comment>
<dbReference type="Pfam" id="PF21102">
    <property type="entry name" value="DprA_N"/>
    <property type="match status" value="1"/>
</dbReference>
<proteinExistence type="inferred from homology"/>
<dbReference type="EMBL" id="CP123872">
    <property type="protein sequence ID" value="WND02463.1"/>
    <property type="molecule type" value="Genomic_DNA"/>
</dbReference>
<dbReference type="Pfam" id="PF02481">
    <property type="entry name" value="DNA_processg_A"/>
    <property type="match status" value="1"/>
</dbReference>
<dbReference type="PANTHER" id="PTHR43022:SF1">
    <property type="entry name" value="PROTEIN SMF"/>
    <property type="match status" value="1"/>
</dbReference>
<gene>
    <name evidence="4" type="primary">dprA</name>
    <name evidence="4" type="ORF">QGN29_12995</name>
</gene>
<dbReference type="InterPro" id="IPR057666">
    <property type="entry name" value="DrpA_SLOG"/>
</dbReference>
<evidence type="ECO:0000313" key="4">
    <source>
        <dbReference type="EMBL" id="WND02463.1"/>
    </source>
</evidence>
<organism evidence="4 5">
    <name type="scientific">Temperatibacter marinus</name>
    <dbReference type="NCBI Taxonomy" id="1456591"/>
    <lineage>
        <taxon>Bacteria</taxon>
        <taxon>Pseudomonadati</taxon>
        <taxon>Pseudomonadota</taxon>
        <taxon>Alphaproteobacteria</taxon>
        <taxon>Kordiimonadales</taxon>
        <taxon>Temperatibacteraceae</taxon>
        <taxon>Temperatibacter</taxon>
    </lineage>
</organism>
<dbReference type="NCBIfam" id="TIGR00732">
    <property type="entry name" value="dprA"/>
    <property type="match status" value="1"/>
</dbReference>
<dbReference type="InterPro" id="IPR036388">
    <property type="entry name" value="WH-like_DNA-bd_sf"/>
</dbReference>
<protein>
    <submittedName>
        <fullName evidence="4">DNA-processing protein DprA</fullName>
    </submittedName>
</protein>
<sequence length="373" mass="40053">MSSKKNFSNEEKLARHQLIRTPSVGPITFKHLLATYGTALQALLHLPDLAAKGRRKTPLRVAKAEPIIKELRALKALNGMCLHLGEASYPNLLSHIDDAPPILYLRGHRHLLDAPSLGIVGARNASATSLRLTQAIATEMSEAGYVITSGMARGIDSMAHKASIKGGTIACIAGGLDIIYPKENAALYEEISKSGLLVTEIPLGISPQARHFPRRNRIISGLSLGVLVIEAAQKSGSLITAKCALEQNREVFSVPGSPADPRARGTNQLIKDGAVLVQSSVDILNEIKGLNDFSLHESEQGMPPFEALETDISISDQDRRNISALLSPSPISIDEIIRISGYPASLVLAIILELELANRAIRYPGNQVSSLAN</sequence>